<proteinExistence type="inferred from homology"/>
<dbReference type="NCBIfam" id="TIGR01024">
    <property type="entry name" value="rplS_bact"/>
    <property type="match status" value="1"/>
</dbReference>
<dbReference type="GO" id="GO:0003735">
    <property type="term" value="F:structural constituent of ribosome"/>
    <property type="evidence" value="ECO:0007669"/>
    <property type="project" value="InterPro"/>
</dbReference>
<dbReference type="Pfam" id="PF01245">
    <property type="entry name" value="Ribosomal_L19"/>
    <property type="match status" value="1"/>
</dbReference>
<dbReference type="InterPro" id="IPR008991">
    <property type="entry name" value="Translation_prot_SH3-like_sf"/>
</dbReference>
<keyword evidence="2 5" id="KW-0689">Ribosomal protein</keyword>
<evidence type="ECO:0000256" key="1">
    <source>
        <dbReference type="ARBA" id="ARBA00005781"/>
    </source>
</evidence>
<organism evidence="5 6">
    <name type="scientific">Candidatus Woesebacteria bacterium GW2011_GWC1_43_10b</name>
    <dbReference type="NCBI Taxonomy" id="1618585"/>
    <lineage>
        <taxon>Bacteria</taxon>
        <taxon>Candidatus Woeseibacteriota</taxon>
    </lineage>
</organism>
<dbReference type="PANTHER" id="PTHR15680">
    <property type="entry name" value="RIBOSOMAL PROTEIN L19"/>
    <property type="match status" value="1"/>
</dbReference>
<dbReference type="Proteomes" id="UP000034611">
    <property type="component" value="Unassembled WGS sequence"/>
</dbReference>
<dbReference type="SUPFAM" id="SSF50104">
    <property type="entry name" value="Translation proteins SH3-like domain"/>
    <property type="match status" value="1"/>
</dbReference>
<dbReference type="Gene3D" id="2.30.30.790">
    <property type="match status" value="1"/>
</dbReference>
<keyword evidence="3 4" id="KW-0687">Ribonucleoprotein</keyword>
<protein>
    <recommendedName>
        <fullName evidence="4">50S ribosomal protein L19</fullName>
    </recommendedName>
</protein>
<dbReference type="PIRSF" id="PIRSF002191">
    <property type="entry name" value="Ribosomal_L19"/>
    <property type="match status" value="1"/>
</dbReference>
<evidence type="ECO:0000256" key="2">
    <source>
        <dbReference type="ARBA" id="ARBA00022980"/>
    </source>
</evidence>
<dbReference type="PRINTS" id="PR00061">
    <property type="entry name" value="RIBOSOMALL19"/>
</dbReference>
<evidence type="ECO:0000256" key="4">
    <source>
        <dbReference type="RuleBase" id="RU000559"/>
    </source>
</evidence>
<dbReference type="PANTHER" id="PTHR15680:SF9">
    <property type="entry name" value="LARGE RIBOSOMAL SUBUNIT PROTEIN BL19M"/>
    <property type="match status" value="1"/>
</dbReference>
<dbReference type="InterPro" id="IPR001857">
    <property type="entry name" value="Ribosomal_bL19"/>
</dbReference>
<sequence length="125" mass="14330">MYNSFNMALSALHKSIKFSVGDTIQVVQKIKEGDKERLQTFEGIVIGIKGRNQGQTFTVRRIGAQNIGIERIFPVNAPAIEEIKLVKQGKRGVRRAKIYFIRNKSPREVERIYSRAGRREKAKKK</sequence>
<comment type="function">
    <text evidence="4">This protein is located at the 30S-50S ribosomal subunit interface and may play a role in the structure and function of the aminoacyl-tRNA binding site.</text>
</comment>
<dbReference type="GO" id="GO:0006412">
    <property type="term" value="P:translation"/>
    <property type="evidence" value="ECO:0007669"/>
    <property type="project" value="InterPro"/>
</dbReference>
<accession>A0A0G1C547</accession>
<dbReference type="EMBL" id="LCEY01000014">
    <property type="protein sequence ID" value="KKS80559.1"/>
    <property type="molecule type" value="Genomic_DNA"/>
</dbReference>
<name>A0A0G1C547_9BACT</name>
<evidence type="ECO:0000313" key="6">
    <source>
        <dbReference type="Proteomes" id="UP000034611"/>
    </source>
</evidence>
<dbReference type="AlphaFoldDB" id="A0A0G1C547"/>
<evidence type="ECO:0000256" key="3">
    <source>
        <dbReference type="ARBA" id="ARBA00023274"/>
    </source>
</evidence>
<reference evidence="5 6" key="1">
    <citation type="journal article" date="2015" name="Nature">
        <title>rRNA introns, odd ribosomes, and small enigmatic genomes across a large radiation of phyla.</title>
        <authorList>
            <person name="Brown C.T."/>
            <person name="Hug L.A."/>
            <person name="Thomas B.C."/>
            <person name="Sharon I."/>
            <person name="Castelle C.J."/>
            <person name="Singh A."/>
            <person name="Wilkins M.J."/>
            <person name="Williams K.H."/>
            <person name="Banfield J.F."/>
        </authorList>
    </citation>
    <scope>NUCLEOTIDE SEQUENCE [LARGE SCALE GENOMIC DNA]</scope>
</reference>
<dbReference type="InterPro" id="IPR038657">
    <property type="entry name" value="Ribosomal_bL19_sf"/>
</dbReference>
<comment type="similarity">
    <text evidence="1 4">Belongs to the bacterial ribosomal protein bL19 family.</text>
</comment>
<dbReference type="GO" id="GO:0022625">
    <property type="term" value="C:cytosolic large ribosomal subunit"/>
    <property type="evidence" value="ECO:0007669"/>
    <property type="project" value="TreeGrafter"/>
</dbReference>
<evidence type="ECO:0000313" key="5">
    <source>
        <dbReference type="EMBL" id="KKS80559.1"/>
    </source>
</evidence>
<gene>
    <name evidence="5" type="ORF">UV56_C0014G0002</name>
</gene>
<comment type="caution">
    <text evidence="5">The sequence shown here is derived from an EMBL/GenBank/DDBJ whole genome shotgun (WGS) entry which is preliminary data.</text>
</comment>